<dbReference type="GO" id="GO:0047661">
    <property type="term" value="F:amino-acid racemase activity"/>
    <property type="evidence" value="ECO:0007669"/>
    <property type="project" value="InterPro"/>
</dbReference>
<evidence type="ECO:0008006" key="4">
    <source>
        <dbReference type="Google" id="ProtNLM"/>
    </source>
</evidence>
<keyword evidence="3" id="KW-1185">Reference proteome</keyword>
<dbReference type="PANTHER" id="PTHR28047">
    <property type="entry name" value="PROTEIN DCG1"/>
    <property type="match status" value="1"/>
</dbReference>
<dbReference type="PANTHER" id="PTHR28047:SF5">
    <property type="entry name" value="PROTEIN DCG1"/>
    <property type="match status" value="1"/>
</dbReference>
<dbReference type="Pfam" id="PF01177">
    <property type="entry name" value="Asp_Glu_race"/>
    <property type="match status" value="1"/>
</dbReference>
<name>A0A4S4L4M2_9AGAM</name>
<dbReference type="InterPro" id="IPR052186">
    <property type="entry name" value="Hydantoin_racemase-like"/>
</dbReference>
<dbReference type="EMBL" id="SGPL01001149">
    <property type="protein sequence ID" value="THH04500.1"/>
    <property type="molecule type" value="Genomic_DNA"/>
</dbReference>
<evidence type="ECO:0000313" key="2">
    <source>
        <dbReference type="EMBL" id="THH04500.1"/>
    </source>
</evidence>
<dbReference type="Gene3D" id="3.40.50.12500">
    <property type="match status" value="1"/>
</dbReference>
<dbReference type="InterPro" id="IPR015942">
    <property type="entry name" value="Asp/Glu/hydantoin_racemase"/>
</dbReference>
<dbReference type="AlphaFoldDB" id="A0A4S4L4M2"/>
<evidence type="ECO:0000256" key="1">
    <source>
        <dbReference type="ARBA" id="ARBA00038414"/>
    </source>
</evidence>
<dbReference type="Proteomes" id="UP000310158">
    <property type="component" value="Unassembled WGS sequence"/>
</dbReference>
<dbReference type="InterPro" id="IPR053714">
    <property type="entry name" value="Iso_Racemase_Enz_sf"/>
</dbReference>
<gene>
    <name evidence="2" type="ORF">EW146_g10160</name>
</gene>
<comment type="caution">
    <text evidence="2">The sequence shown here is derived from an EMBL/GenBank/DDBJ whole genome shotgun (WGS) entry which is preliminary data.</text>
</comment>
<comment type="similarity">
    <text evidence="1">Belongs to the HyuE racemase family.</text>
</comment>
<evidence type="ECO:0000313" key="3">
    <source>
        <dbReference type="Proteomes" id="UP000310158"/>
    </source>
</evidence>
<organism evidence="2 3">
    <name type="scientific">Bondarzewia mesenterica</name>
    <dbReference type="NCBI Taxonomy" id="1095465"/>
    <lineage>
        <taxon>Eukaryota</taxon>
        <taxon>Fungi</taxon>
        <taxon>Dikarya</taxon>
        <taxon>Basidiomycota</taxon>
        <taxon>Agaricomycotina</taxon>
        <taxon>Agaricomycetes</taxon>
        <taxon>Russulales</taxon>
        <taxon>Bondarzewiaceae</taxon>
        <taxon>Bondarzewia</taxon>
    </lineage>
</organism>
<dbReference type="OrthoDB" id="412018at2759"/>
<proteinExistence type="inferred from homology"/>
<accession>A0A4S4L4M2</accession>
<sequence length="238" mass="25050">MSIARILVINPNSSASVTDGMKAVLVAPPQTSLTFYTAPTDSPPSIDNATAASFSATICFTDIHSQHRLDFFDGFLVCCFSNHPLIHILREYTSKPTIGIFEAAITHALLSGTRFGIISTGTGFKYPRITDVHAFLGAQSSRFAGLVTSGLGVVELREGDPARVERCMKETSAKVAATGADVILLGCADRDGSAQGMAGMESLVQQGVAEAGYGPVLVVDGNKAGVEFLASLIRLSKH</sequence>
<reference evidence="2 3" key="1">
    <citation type="submission" date="2019-02" db="EMBL/GenBank/DDBJ databases">
        <title>Genome sequencing of the rare red list fungi Bondarzewia mesenterica.</title>
        <authorList>
            <person name="Buettner E."/>
            <person name="Kellner H."/>
        </authorList>
    </citation>
    <scope>NUCLEOTIDE SEQUENCE [LARGE SCALE GENOMIC DNA]</scope>
    <source>
        <strain evidence="2 3">DSM 108281</strain>
    </source>
</reference>
<protein>
    <recommendedName>
        <fullName evidence="4">Asp/Glu/hydantoin racemase</fullName>
    </recommendedName>
</protein>